<organism evidence="3 4">
    <name type="scientific">Mycolicibacterium wolinskyi</name>
    <dbReference type="NCBI Taxonomy" id="59750"/>
    <lineage>
        <taxon>Bacteria</taxon>
        <taxon>Bacillati</taxon>
        <taxon>Actinomycetota</taxon>
        <taxon>Actinomycetes</taxon>
        <taxon>Mycobacteriales</taxon>
        <taxon>Mycobacteriaceae</taxon>
        <taxon>Mycolicibacterium</taxon>
    </lineage>
</organism>
<keyword evidence="1" id="KW-0175">Coiled coil</keyword>
<dbReference type="RefSeq" id="WP_085146436.1">
    <property type="nucleotide sequence ID" value="NZ_JACKUA010000032.1"/>
</dbReference>
<feature type="compositionally biased region" description="Pro residues" evidence="2">
    <location>
        <begin position="397"/>
        <end position="415"/>
    </location>
</feature>
<evidence type="ECO:0000313" key="4">
    <source>
        <dbReference type="Proteomes" id="UP000193964"/>
    </source>
</evidence>
<dbReference type="EMBL" id="LQQA01000030">
    <property type="protein sequence ID" value="ORX11475.1"/>
    <property type="molecule type" value="Genomic_DNA"/>
</dbReference>
<comment type="caution">
    <text evidence="3">The sequence shown here is derived from an EMBL/GenBank/DDBJ whole genome shotgun (WGS) entry which is preliminary data.</text>
</comment>
<gene>
    <name evidence="3" type="ORF">AWC31_32755</name>
</gene>
<feature type="coiled-coil region" evidence="1">
    <location>
        <begin position="128"/>
        <end position="155"/>
    </location>
</feature>
<reference evidence="3 4" key="1">
    <citation type="submission" date="2016-01" db="EMBL/GenBank/DDBJ databases">
        <title>The new phylogeny of the genus Mycobacterium.</title>
        <authorList>
            <person name="Tarcisio F."/>
            <person name="Conor M."/>
            <person name="Antonella G."/>
            <person name="Elisabetta G."/>
            <person name="Giulia F.S."/>
            <person name="Sara T."/>
            <person name="Anna F."/>
            <person name="Clotilde B."/>
            <person name="Roberto B."/>
            <person name="Veronica D.S."/>
            <person name="Fabio R."/>
            <person name="Monica P."/>
            <person name="Olivier J."/>
            <person name="Enrico T."/>
            <person name="Nicola S."/>
        </authorList>
    </citation>
    <scope>NUCLEOTIDE SEQUENCE [LARGE SCALE GENOMIC DNA]</scope>
    <source>
        <strain evidence="3 4">ATCC 700010</strain>
    </source>
</reference>
<dbReference type="Proteomes" id="UP000193964">
    <property type="component" value="Unassembled WGS sequence"/>
</dbReference>
<dbReference type="OrthoDB" id="5969911at2"/>
<evidence type="ECO:0000256" key="1">
    <source>
        <dbReference type="SAM" id="Coils"/>
    </source>
</evidence>
<feature type="region of interest" description="Disordered" evidence="2">
    <location>
        <begin position="391"/>
        <end position="517"/>
    </location>
</feature>
<dbReference type="AlphaFoldDB" id="A0A1X2EZA9"/>
<accession>A0A1X2EZA9</accession>
<protein>
    <submittedName>
        <fullName evidence="3">Uncharacterized protein</fullName>
    </submittedName>
</protein>
<proteinExistence type="predicted"/>
<sequence length="551" mass="57617">MSLSMADVDHWDPGQIDEVSEALVERARHSGTAAGELRGAHAIADWDGEAGEAAKEALEKSAVEHDSSAQNDVLAAMAAKKSAGDVRAVKNQQKSILEDAAADPAVSINLETNTITPPDTTDWEEDDVKKLADKMRDLEDRIVALLAAAQEADENLARVLNAAAGGEPETPAEQGATGGPAAILSELQRATDQAVVDQMAKIQGIQKQLDDALKTMSMNTPGTSEFDTANNTARRLKGELAAALNDLGNIPDYSQIDPKSITVSPDGHFLINTTHDGVPYQVYGQLRNGTGEFFDQAKGTSYTFKGGTLVSTNTPDPGKVTPDDELLFNAVTTAVGAPEAALAAKGLGQAGMHGLKTLLGREAFEGAAALTGDNVIPKALVAAEARADDAAANLASHPPPVDRPTPAPVENPTPAPVGREQPLPSDSPEQPTPPTTGADDTPATTPDGTDHDQPIEPPLATTSDEAPFPAPQSISGMTEHGAQQVMTRDGHGVSDEALQSAVDKPTQPPRFTPDNYGGTYRYVGEDAIVVLNKDGQVVTAWATSRGGWRTP</sequence>
<evidence type="ECO:0000313" key="3">
    <source>
        <dbReference type="EMBL" id="ORX11475.1"/>
    </source>
</evidence>
<feature type="compositionally biased region" description="Low complexity" evidence="2">
    <location>
        <begin position="435"/>
        <end position="447"/>
    </location>
</feature>
<evidence type="ECO:0000256" key="2">
    <source>
        <dbReference type="SAM" id="MobiDB-lite"/>
    </source>
</evidence>
<name>A0A1X2EZA9_9MYCO</name>